<proteinExistence type="predicted"/>
<dbReference type="EMBL" id="JAASQV010000007">
    <property type="protein sequence ID" value="NIJ67379.1"/>
    <property type="molecule type" value="Genomic_DNA"/>
</dbReference>
<protein>
    <submittedName>
        <fullName evidence="2">Uncharacterized protein</fullName>
    </submittedName>
</protein>
<gene>
    <name evidence="2" type="ORF">FHR20_004363</name>
</gene>
<accession>A0A7X5ZY06</accession>
<reference evidence="2 3" key="1">
    <citation type="submission" date="2020-03" db="EMBL/GenBank/DDBJ databases">
        <title>Genomic Encyclopedia of Type Strains, Phase IV (KMG-IV): sequencing the most valuable type-strain genomes for metagenomic binning, comparative biology and taxonomic classification.</title>
        <authorList>
            <person name="Goeker M."/>
        </authorList>
    </citation>
    <scope>NUCLEOTIDE SEQUENCE [LARGE SCALE GENOMIC DNA]</scope>
    <source>
        <strain evidence="2 3">DSM 4733</strain>
    </source>
</reference>
<evidence type="ECO:0000256" key="1">
    <source>
        <dbReference type="SAM" id="SignalP"/>
    </source>
</evidence>
<keyword evidence="1" id="KW-0732">Signal</keyword>
<evidence type="ECO:0000313" key="3">
    <source>
        <dbReference type="Proteomes" id="UP000564677"/>
    </source>
</evidence>
<dbReference type="Proteomes" id="UP000564677">
    <property type="component" value="Unassembled WGS sequence"/>
</dbReference>
<name>A0A7X5ZY06_9SPHN</name>
<feature type="signal peptide" evidence="1">
    <location>
        <begin position="1"/>
        <end position="22"/>
    </location>
</feature>
<sequence>MRKITFAVASLALLTASTSAFAAGPCKDAKGKFIKCPATPAASAAKATTGGVTKDKNGKCHVASGPKKGQFTKCP</sequence>
<keyword evidence="3" id="KW-1185">Reference proteome</keyword>
<dbReference type="RefSeq" id="WP_167301475.1">
    <property type="nucleotide sequence ID" value="NZ_JAASQV010000007.1"/>
</dbReference>
<organism evidence="2 3">
    <name type="scientific">Sphingomonas leidyi</name>
    <dbReference type="NCBI Taxonomy" id="68569"/>
    <lineage>
        <taxon>Bacteria</taxon>
        <taxon>Pseudomonadati</taxon>
        <taxon>Pseudomonadota</taxon>
        <taxon>Alphaproteobacteria</taxon>
        <taxon>Sphingomonadales</taxon>
        <taxon>Sphingomonadaceae</taxon>
        <taxon>Sphingomonas</taxon>
    </lineage>
</organism>
<feature type="chain" id="PRO_5031331289" evidence="1">
    <location>
        <begin position="23"/>
        <end position="75"/>
    </location>
</feature>
<comment type="caution">
    <text evidence="2">The sequence shown here is derived from an EMBL/GenBank/DDBJ whole genome shotgun (WGS) entry which is preliminary data.</text>
</comment>
<dbReference type="AlphaFoldDB" id="A0A7X5ZY06"/>
<evidence type="ECO:0000313" key="2">
    <source>
        <dbReference type="EMBL" id="NIJ67379.1"/>
    </source>
</evidence>